<evidence type="ECO:0000256" key="3">
    <source>
        <dbReference type="SAM" id="MobiDB-lite"/>
    </source>
</evidence>
<name>A0ABD3WXQ7_SINWO</name>
<protein>
    <recommendedName>
        <fullName evidence="5">Sushi domain-containing protein</fullName>
    </recommendedName>
</protein>
<comment type="caution">
    <text evidence="6">The sequence shown here is derived from an EMBL/GenBank/DDBJ whole genome shotgun (WGS) entry which is preliminary data.</text>
</comment>
<dbReference type="InterPro" id="IPR035976">
    <property type="entry name" value="Sushi/SCR/CCP_sf"/>
</dbReference>
<dbReference type="CDD" id="cd00033">
    <property type="entry name" value="CCP"/>
    <property type="match status" value="1"/>
</dbReference>
<feature type="domain" description="Sushi" evidence="5">
    <location>
        <begin position="39"/>
        <end position="103"/>
    </location>
</feature>
<feature type="region of interest" description="Disordered" evidence="3">
    <location>
        <begin position="255"/>
        <end position="289"/>
    </location>
</feature>
<comment type="caution">
    <text evidence="2">Lacks conserved residue(s) required for the propagation of feature annotation.</text>
</comment>
<dbReference type="EMBL" id="JBJQND010000004">
    <property type="protein sequence ID" value="KAL3878295.1"/>
    <property type="molecule type" value="Genomic_DNA"/>
</dbReference>
<evidence type="ECO:0000259" key="5">
    <source>
        <dbReference type="PROSITE" id="PS50923"/>
    </source>
</evidence>
<keyword evidence="1" id="KW-1015">Disulfide bond</keyword>
<keyword evidence="7" id="KW-1185">Reference proteome</keyword>
<dbReference type="InterPro" id="IPR000436">
    <property type="entry name" value="Sushi_SCR_CCP_dom"/>
</dbReference>
<dbReference type="PROSITE" id="PS50923">
    <property type="entry name" value="SUSHI"/>
    <property type="match status" value="1"/>
</dbReference>
<keyword evidence="4" id="KW-0472">Membrane</keyword>
<feature type="transmembrane region" description="Helical" evidence="4">
    <location>
        <begin position="106"/>
        <end position="127"/>
    </location>
</feature>
<evidence type="ECO:0000256" key="2">
    <source>
        <dbReference type="PROSITE-ProRule" id="PRU00302"/>
    </source>
</evidence>
<keyword evidence="4" id="KW-1133">Transmembrane helix</keyword>
<feature type="compositionally biased region" description="Basic and acidic residues" evidence="3">
    <location>
        <begin position="274"/>
        <end position="289"/>
    </location>
</feature>
<reference evidence="6 7" key="1">
    <citation type="submission" date="2024-11" db="EMBL/GenBank/DDBJ databases">
        <title>Chromosome-level genome assembly of the freshwater bivalve Anodonta woodiana.</title>
        <authorList>
            <person name="Chen X."/>
        </authorList>
    </citation>
    <scope>NUCLEOTIDE SEQUENCE [LARGE SCALE GENOMIC DNA]</scope>
    <source>
        <strain evidence="6">MN2024</strain>
        <tissue evidence="6">Gills</tissue>
    </source>
</reference>
<dbReference type="Pfam" id="PF00084">
    <property type="entry name" value="Sushi"/>
    <property type="match status" value="1"/>
</dbReference>
<dbReference type="AlphaFoldDB" id="A0ABD3WXQ7"/>
<dbReference type="SMART" id="SM00032">
    <property type="entry name" value="CCP"/>
    <property type="match status" value="1"/>
</dbReference>
<evidence type="ECO:0000313" key="6">
    <source>
        <dbReference type="EMBL" id="KAL3878295.1"/>
    </source>
</evidence>
<accession>A0ABD3WXQ7</accession>
<dbReference type="Proteomes" id="UP001634394">
    <property type="component" value="Unassembled WGS sequence"/>
</dbReference>
<dbReference type="SUPFAM" id="SSF57535">
    <property type="entry name" value="Complement control module/SCR domain"/>
    <property type="match status" value="1"/>
</dbReference>
<keyword evidence="4" id="KW-0812">Transmembrane</keyword>
<evidence type="ECO:0000256" key="4">
    <source>
        <dbReference type="SAM" id="Phobius"/>
    </source>
</evidence>
<evidence type="ECO:0000313" key="7">
    <source>
        <dbReference type="Proteomes" id="UP001634394"/>
    </source>
</evidence>
<dbReference type="Gene3D" id="2.10.70.10">
    <property type="entry name" value="Complement Module, domain 1"/>
    <property type="match status" value="1"/>
</dbReference>
<evidence type="ECO:0000256" key="1">
    <source>
        <dbReference type="ARBA" id="ARBA00023157"/>
    </source>
</evidence>
<proteinExistence type="predicted"/>
<sequence>MVVLITAAESDFARVVDSEFEALIANVNKATKGRDGQIVTCTRPKDPIHGSWRCEALVDLDKVPVYKTCTMNCNTGYKALGEESIYCNESRKWDPTVDTDCIKESVSVSVSAAFGVLVCILVIIICCRKKRRRGLDYTFSRMETGIEQSLTLGKGVSVKKSTTETFENLESTVVKQDSNEYTSVGDANANTDVDNSSIEPLLQTKTMGENLPSPGRNAIEHDDQPSVACMTDSASKDKLHAIEDIDTRCDADRLGPEGQSFSTSEVNIKPVLPPKKETKDSEETFSKEFERDPSSCSKKVYEDLLQELETRSEKWLCERIVEYFEEMEEQNIYHGLDPNDQRNQAYALMRKKDIRIGHIVYHISGVQGHNKKIVLQQICKLHPNCNFCKSFY</sequence>
<keyword evidence="2" id="KW-0768">Sushi</keyword>
<organism evidence="6 7">
    <name type="scientific">Sinanodonta woodiana</name>
    <name type="common">Chinese pond mussel</name>
    <name type="synonym">Anodonta woodiana</name>
    <dbReference type="NCBI Taxonomy" id="1069815"/>
    <lineage>
        <taxon>Eukaryota</taxon>
        <taxon>Metazoa</taxon>
        <taxon>Spiralia</taxon>
        <taxon>Lophotrochozoa</taxon>
        <taxon>Mollusca</taxon>
        <taxon>Bivalvia</taxon>
        <taxon>Autobranchia</taxon>
        <taxon>Heteroconchia</taxon>
        <taxon>Palaeoheterodonta</taxon>
        <taxon>Unionida</taxon>
        <taxon>Unionoidea</taxon>
        <taxon>Unionidae</taxon>
        <taxon>Unioninae</taxon>
        <taxon>Sinanodonta</taxon>
    </lineage>
</organism>
<gene>
    <name evidence="6" type="ORF">ACJMK2_030660</name>
</gene>